<dbReference type="InterPro" id="IPR010127">
    <property type="entry name" value="Phasin_subfam-1"/>
</dbReference>
<dbReference type="Pfam" id="PF09361">
    <property type="entry name" value="Phasin_2"/>
    <property type="match status" value="1"/>
</dbReference>
<feature type="domain" description="Phasin" evidence="1">
    <location>
        <begin position="33"/>
        <end position="128"/>
    </location>
</feature>
<keyword evidence="3" id="KW-1185">Reference proteome</keyword>
<dbReference type="OrthoDB" id="7857244at2"/>
<reference evidence="3" key="1">
    <citation type="submission" date="2017-08" db="EMBL/GenBank/DDBJ databases">
        <authorList>
            <person name="Varghese N."/>
            <person name="Submissions S."/>
        </authorList>
    </citation>
    <scope>NUCLEOTIDE SEQUENCE [LARGE SCALE GENOMIC DNA]</scope>
    <source>
        <strain evidence="3">KCTC 23107</strain>
    </source>
</reference>
<name>A0A286HM13_9HYPH</name>
<proteinExistence type="predicted"/>
<dbReference type="RefSeq" id="WP_097104780.1">
    <property type="nucleotide sequence ID" value="NZ_OCPC01000001.1"/>
</dbReference>
<evidence type="ECO:0000259" key="1">
    <source>
        <dbReference type="Pfam" id="PF09361"/>
    </source>
</evidence>
<dbReference type="NCBIfam" id="TIGR01841">
    <property type="entry name" value="phasin"/>
    <property type="match status" value="1"/>
</dbReference>
<evidence type="ECO:0000313" key="3">
    <source>
        <dbReference type="Proteomes" id="UP000219465"/>
    </source>
</evidence>
<organism evidence="2 3">
    <name type="scientific">Hoeflea halophila</name>
    <dbReference type="NCBI Taxonomy" id="714899"/>
    <lineage>
        <taxon>Bacteria</taxon>
        <taxon>Pseudomonadati</taxon>
        <taxon>Pseudomonadota</taxon>
        <taxon>Alphaproteobacteria</taxon>
        <taxon>Hyphomicrobiales</taxon>
        <taxon>Rhizobiaceae</taxon>
        <taxon>Hoeflea</taxon>
    </lineage>
</organism>
<evidence type="ECO:0000313" key="2">
    <source>
        <dbReference type="EMBL" id="SOE08811.1"/>
    </source>
</evidence>
<sequence>MTDKKATEDLVSMFMNFGKEMKLPSPDLEVLVERHRKNLQALDTAAKTAGSGATEIATRQREMVQEALSEISAMAESMKTNATDPQAMMTAQTEFAKRSFETAIRNTSELAGLAQKSSTDAFKVLQQNMQETLEESRKMMMGQTRK</sequence>
<dbReference type="Proteomes" id="UP000219465">
    <property type="component" value="Unassembled WGS sequence"/>
</dbReference>
<accession>A0A286HM13</accession>
<dbReference type="InterPro" id="IPR018968">
    <property type="entry name" value="Phasin"/>
</dbReference>
<protein>
    <submittedName>
        <fullName evidence="2">Phasin family protein</fullName>
    </submittedName>
</protein>
<dbReference type="EMBL" id="OCPC01000001">
    <property type="protein sequence ID" value="SOE08811.1"/>
    <property type="molecule type" value="Genomic_DNA"/>
</dbReference>
<gene>
    <name evidence="2" type="ORF">SAMN05877838_0541</name>
</gene>
<dbReference type="AlphaFoldDB" id="A0A286HM13"/>